<proteinExistence type="predicted"/>
<organism evidence="1 2">
    <name type="scientific">Pleurodeles waltl</name>
    <name type="common">Iberian ribbed newt</name>
    <dbReference type="NCBI Taxonomy" id="8319"/>
    <lineage>
        <taxon>Eukaryota</taxon>
        <taxon>Metazoa</taxon>
        <taxon>Chordata</taxon>
        <taxon>Craniata</taxon>
        <taxon>Vertebrata</taxon>
        <taxon>Euteleostomi</taxon>
        <taxon>Amphibia</taxon>
        <taxon>Batrachia</taxon>
        <taxon>Caudata</taxon>
        <taxon>Salamandroidea</taxon>
        <taxon>Salamandridae</taxon>
        <taxon>Pleurodelinae</taxon>
        <taxon>Pleurodeles</taxon>
    </lineage>
</organism>
<feature type="non-terminal residue" evidence="1">
    <location>
        <position position="76"/>
    </location>
</feature>
<dbReference type="AlphaFoldDB" id="A0AAV7SIX6"/>
<sequence>VIPSVMSLLDAYDEISGLRVNWDKYCLFPLAASPMSVRENLPVGRLKWRFDTFKYLGVHVYHKSEDLRDGNLGRAL</sequence>
<dbReference type="EMBL" id="JANPWB010000008">
    <property type="protein sequence ID" value="KAJ1164019.1"/>
    <property type="molecule type" value="Genomic_DNA"/>
</dbReference>
<dbReference type="Proteomes" id="UP001066276">
    <property type="component" value="Chromosome 4_2"/>
</dbReference>
<feature type="non-terminal residue" evidence="1">
    <location>
        <position position="1"/>
    </location>
</feature>
<reference evidence="1" key="1">
    <citation type="journal article" date="2022" name="bioRxiv">
        <title>Sequencing and chromosome-scale assembly of the giantPleurodeles waltlgenome.</title>
        <authorList>
            <person name="Brown T."/>
            <person name="Elewa A."/>
            <person name="Iarovenko S."/>
            <person name="Subramanian E."/>
            <person name="Araus A.J."/>
            <person name="Petzold A."/>
            <person name="Susuki M."/>
            <person name="Suzuki K.-i.T."/>
            <person name="Hayashi T."/>
            <person name="Toyoda A."/>
            <person name="Oliveira C."/>
            <person name="Osipova E."/>
            <person name="Leigh N.D."/>
            <person name="Simon A."/>
            <person name="Yun M.H."/>
        </authorList>
    </citation>
    <scope>NUCLEOTIDE SEQUENCE</scope>
    <source>
        <strain evidence="1">20211129_DDA</strain>
        <tissue evidence="1">Liver</tissue>
    </source>
</reference>
<keyword evidence="2" id="KW-1185">Reference proteome</keyword>
<evidence type="ECO:0000313" key="1">
    <source>
        <dbReference type="EMBL" id="KAJ1164019.1"/>
    </source>
</evidence>
<evidence type="ECO:0000313" key="2">
    <source>
        <dbReference type="Proteomes" id="UP001066276"/>
    </source>
</evidence>
<protein>
    <submittedName>
        <fullName evidence="1">Uncharacterized protein</fullName>
    </submittedName>
</protein>
<name>A0AAV7SIX6_PLEWA</name>
<gene>
    <name evidence="1" type="ORF">NDU88_004466</name>
</gene>
<accession>A0AAV7SIX6</accession>
<comment type="caution">
    <text evidence="1">The sequence shown here is derived from an EMBL/GenBank/DDBJ whole genome shotgun (WGS) entry which is preliminary data.</text>
</comment>